<dbReference type="PANTHER" id="PTHR43833">
    <property type="entry name" value="POTASSIUM CHANNEL PROTEIN 2-RELATED-RELATED"/>
    <property type="match status" value="1"/>
</dbReference>
<organism evidence="3 4">
    <name type="scientific">Erythrobacter crassostreae</name>
    <dbReference type="NCBI Taxonomy" id="2828328"/>
    <lineage>
        <taxon>Bacteria</taxon>
        <taxon>Pseudomonadati</taxon>
        <taxon>Pseudomonadota</taxon>
        <taxon>Alphaproteobacteria</taxon>
        <taxon>Sphingomonadales</taxon>
        <taxon>Erythrobacteraceae</taxon>
        <taxon>Erythrobacter/Porphyrobacter group</taxon>
        <taxon>Erythrobacter</taxon>
    </lineage>
</organism>
<dbReference type="Proteomes" id="UP001138681">
    <property type="component" value="Unassembled WGS sequence"/>
</dbReference>
<feature type="domain" description="RCK N-terminal" evidence="1">
    <location>
        <begin position="6"/>
        <end position="123"/>
    </location>
</feature>
<dbReference type="PROSITE" id="PS51201">
    <property type="entry name" value="RCK_N"/>
    <property type="match status" value="1"/>
</dbReference>
<accession>A0A9X1F347</accession>
<keyword evidence="4" id="KW-1185">Reference proteome</keyword>
<comment type="caution">
    <text evidence="3">The sequence shown here is derived from an EMBL/GenBank/DDBJ whole genome shotgun (WGS) entry which is preliminary data.</text>
</comment>
<reference evidence="3" key="1">
    <citation type="submission" date="2021-04" db="EMBL/GenBank/DDBJ databases">
        <authorList>
            <person name="Pira H."/>
            <person name="Risdian C."/>
            <person name="Wink J."/>
        </authorList>
    </citation>
    <scope>NUCLEOTIDE SEQUENCE</scope>
    <source>
        <strain evidence="3">WH158</strain>
    </source>
</reference>
<dbReference type="Pfam" id="PF02080">
    <property type="entry name" value="TrkA_C"/>
    <property type="match status" value="1"/>
</dbReference>
<evidence type="ECO:0000259" key="2">
    <source>
        <dbReference type="PROSITE" id="PS51202"/>
    </source>
</evidence>
<dbReference type="PANTHER" id="PTHR43833:SF7">
    <property type="entry name" value="KTR SYSTEM POTASSIUM UPTAKE PROTEIN C"/>
    <property type="match status" value="1"/>
</dbReference>
<evidence type="ECO:0000313" key="4">
    <source>
        <dbReference type="Proteomes" id="UP001138681"/>
    </source>
</evidence>
<protein>
    <submittedName>
        <fullName evidence="3">TrkA family potassium uptake protein</fullName>
    </submittedName>
</protein>
<dbReference type="GO" id="GO:0008324">
    <property type="term" value="F:monoatomic cation transmembrane transporter activity"/>
    <property type="evidence" value="ECO:0007669"/>
    <property type="project" value="InterPro"/>
</dbReference>
<dbReference type="PROSITE" id="PS51202">
    <property type="entry name" value="RCK_C"/>
    <property type="match status" value="1"/>
</dbReference>
<gene>
    <name evidence="3" type="ORF">KCG46_06845</name>
</gene>
<dbReference type="EMBL" id="JAGSPC010000001">
    <property type="protein sequence ID" value="MBV7259289.1"/>
    <property type="molecule type" value="Genomic_DNA"/>
</dbReference>
<dbReference type="InterPro" id="IPR003148">
    <property type="entry name" value="RCK_N"/>
</dbReference>
<evidence type="ECO:0000259" key="1">
    <source>
        <dbReference type="PROSITE" id="PS51201"/>
    </source>
</evidence>
<sequence>MSVDSKKPILVIGLGRFGQSVARSLDRMGHEVLGVDSNAECVQLMAETLTQCLEADATDKGVLERLGVGDFEAAVVGIGTDIEASVLTTLALADLGVPQIWAKAVNENHGRILERIGATSVVFPEARMGERVAHILSGKMIDYIEFDDDFAIAKMVAPKDAVGQTLGQSRIRSMTGITVVGVKRPTKDFEYAQEHTQVELGDLLIVSGTRENVEKFVAGESN</sequence>
<proteinExistence type="predicted"/>
<feature type="domain" description="RCK C-terminal" evidence="2">
    <location>
        <begin position="138"/>
        <end position="222"/>
    </location>
</feature>
<name>A0A9X1F347_9SPHN</name>
<dbReference type="InterPro" id="IPR006037">
    <property type="entry name" value="RCK_C"/>
</dbReference>
<evidence type="ECO:0000313" key="3">
    <source>
        <dbReference type="EMBL" id="MBV7259289.1"/>
    </source>
</evidence>
<dbReference type="RefSeq" id="WP_218404529.1">
    <property type="nucleotide sequence ID" value="NZ_JAGSPC010000001.1"/>
</dbReference>
<dbReference type="InterPro" id="IPR050721">
    <property type="entry name" value="Trk_Ktr_HKT_K-transport"/>
</dbReference>
<dbReference type="Pfam" id="PF02254">
    <property type="entry name" value="TrkA_N"/>
    <property type="match status" value="1"/>
</dbReference>
<dbReference type="AlphaFoldDB" id="A0A9X1F347"/>
<dbReference type="GO" id="GO:0006813">
    <property type="term" value="P:potassium ion transport"/>
    <property type="evidence" value="ECO:0007669"/>
    <property type="project" value="InterPro"/>
</dbReference>